<dbReference type="InterPro" id="IPR044609">
    <property type="entry name" value="FKBP2/11"/>
</dbReference>
<evidence type="ECO:0000256" key="5">
    <source>
        <dbReference type="PROSITE-ProRule" id="PRU00277"/>
    </source>
</evidence>
<dbReference type="InterPro" id="IPR046357">
    <property type="entry name" value="PPIase_dom_sf"/>
</dbReference>
<reference evidence="8" key="1">
    <citation type="journal article" date="2014" name="BMC Genomics">
        <title>Characterizing the developmental transcriptome of the oriental fruit fly, Bactrocera dorsalis (Diptera: Tephritidae) through comparative genomic analysis with Drosophila melanogaster utilizing modENCODE datasets.</title>
        <authorList>
            <person name="Geib S.M."/>
            <person name="Calla B."/>
            <person name="Hall B."/>
            <person name="Hou S."/>
            <person name="Manoukis N.C."/>
        </authorList>
    </citation>
    <scope>NUCLEOTIDE SEQUENCE</scope>
    <source>
        <strain evidence="8">Punador</strain>
    </source>
</reference>
<dbReference type="EMBL" id="GAKP01006226">
    <property type="protein sequence ID" value="JAC52726.1"/>
    <property type="molecule type" value="Transcribed_RNA"/>
</dbReference>
<evidence type="ECO:0000259" key="7">
    <source>
        <dbReference type="PROSITE" id="PS50059"/>
    </source>
</evidence>
<dbReference type="InterPro" id="IPR001179">
    <property type="entry name" value="PPIase_FKBP_dom"/>
</dbReference>
<dbReference type="OrthoDB" id="77911at2759"/>
<dbReference type="EMBL" id="GAKP01006231">
    <property type="protein sequence ID" value="JAC52721.1"/>
    <property type="molecule type" value="Transcribed_RNA"/>
</dbReference>
<keyword evidence="3 5" id="KW-0697">Rotamase</keyword>
<evidence type="ECO:0000256" key="4">
    <source>
        <dbReference type="ARBA" id="ARBA00023235"/>
    </source>
</evidence>
<protein>
    <recommendedName>
        <fullName evidence="2 5">peptidylprolyl isomerase</fullName>
        <ecNumber evidence="2 5">5.2.1.8</ecNumber>
    </recommendedName>
</protein>
<evidence type="ECO:0000313" key="8">
    <source>
        <dbReference type="EMBL" id="JAC52726.1"/>
    </source>
</evidence>
<organism evidence="8">
    <name type="scientific">Bactrocera dorsalis</name>
    <name type="common">Oriental fruit fly</name>
    <name type="synonym">Dacus dorsalis</name>
    <dbReference type="NCBI Taxonomy" id="27457"/>
    <lineage>
        <taxon>Eukaryota</taxon>
        <taxon>Metazoa</taxon>
        <taxon>Ecdysozoa</taxon>
        <taxon>Arthropoda</taxon>
        <taxon>Hexapoda</taxon>
        <taxon>Insecta</taxon>
        <taxon>Pterygota</taxon>
        <taxon>Neoptera</taxon>
        <taxon>Endopterygota</taxon>
        <taxon>Diptera</taxon>
        <taxon>Brachycera</taxon>
        <taxon>Muscomorpha</taxon>
        <taxon>Tephritoidea</taxon>
        <taxon>Tephritidae</taxon>
        <taxon>Bactrocera</taxon>
        <taxon>Bactrocera</taxon>
    </lineage>
</organism>
<proteinExistence type="predicted"/>
<dbReference type="EC" id="5.2.1.8" evidence="2 5"/>
<keyword evidence="6" id="KW-0732">Signal</keyword>
<evidence type="ECO:0000256" key="3">
    <source>
        <dbReference type="ARBA" id="ARBA00023110"/>
    </source>
</evidence>
<dbReference type="PANTHER" id="PTHR45779:SF7">
    <property type="entry name" value="PEPTIDYLPROLYL ISOMERASE"/>
    <property type="match status" value="1"/>
</dbReference>
<evidence type="ECO:0000256" key="1">
    <source>
        <dbReference type="ARBA" id="ARBA00000971"/>
    </source>
</evidence>
<dbReference type="GO" id="GO:0005783">
    <property type="term" value="C:endoplasmic reticulum"/>
    <property type="evidence" value="ECO:0007669"/>
    <property type="project" value="TreeGrafter"/>
</dbReference>
<feature type="signal peptide" evidence="6">
    <location>
        <begin position="1"/>
        <end position="19"/>
    </location>
</feature>
<dbReference type="Pfam" id="PF00254">
    <property type="entry name" value="FKBP_C"/>
    <property type="match status" value="1"/>
</dbReference>
<evidence type="ECO:0000256" key="2">
    <source>
        <dbReference type="ARBA" id="ARBA00013194"/>
    </source>
</evidence>
<gene>
    <name evidence="8" type="primary">FKBP2</name>
</gene>
<dbReference type="AlphaFoldDB" id="A0A034WB12"/>
<comment type="catalytic activity">
    <reaction evidence="1 5">
        <text>[protein]-peptidylproline (omega=180) = [protein]-peptidylproline (omega=0)</text>
        <dbReference type="Rhea" id="RHEA:16237"/>
        <dbReference type="Rhea" id="RHEA-COMP:10747"/>
        <dbReference type="Rhea" id="RHEA-COMP:10748"/>
        <dbReference type="ChEBI" id="CHEBI:83833"/>
        <dbReference type="ChEBI" id="CHEBI:83834"/>
        <dbReference type="EC" id="5.2.1.8"/>
    </reaction>
</comment>
<feature type="domain" description="PPIase FKBP-type" evidence="7">
    <location>
        <begin position="45"/>
        <end position="133"/>
    </location>
</feature>
<dbReference type="PANTHER" id="PTHR45779">
    <property type="entry name" value="PEPTIDYLPROLYL ISOMERASE"/>
    <property type="match status" value="1"/>
</dbReference>
<feature type="chain" id="PRO_5007369289" description="peptidylprolyl isomerase" evidence="6">
    <location>
        <begin position="20"/>
        <end position="139"/>
    </location>
</feature>
<dbReference type="GO" id="GO:0003755">
    <property type="term" value="F:peptidyl-prolyl cis-trans isomerase activity"/>
    <property type="evidence" value="ECO:0007669"/>
    <property type="project" value="UniProtKB-KW"/>
</dbReference>
<dbReference type="SUPFAM" id="SSF54534">
    <property type="entry name" value="FKBP-like"/>
    <property type="match status" value="1"/>
</dbReference>
<sequence length="139" mass="15479">MKFYLILLTLTVITLNTFAKEDSKPTIKIGIKKRAENCEVKARKGDTIHVHYRGTLKDGTEFDSSYDRNKAFSVRLGAGQVIKGWDQGLLGMCEGEKRRLVIPPELGYGKAGAGDKIPPDATLVFDVELEKIDRPKVDL</sequence>
<accession>A0A034WB12</accession>
<dbReference type="Gene3D" id="3.10.50.40">
    <property type="match status" value="1"/>
</dbReference>
<name>A0A034WB12_BACDO</name>
<evidence type="ECO:0000256" key="6">
    <source>
        <dbReference type="SAM" id="SignalP"/>
    </source>
</evidence>
<keyword evidence="4 5" id="KW-0413">Isomerase</keyword>
<dbReference type="FunFam" id="3.10.50.40:FF:000006">
    <property type="entry name" value="Peptidyl-prolyl cis-trans isomerase"/>
    <property type="match status" value="1"/>
</dbReference>
<dbReference type="PROSITE" id="PS50059">
    <property type="entry name" value="FKBP_PPIASE"/>
    <property type="match status" value="1"/>
</dbReference>